<dbReference type="AlphaFoldDB" id="A0A179SCD9"/>
<dbReference type="Gene3D" id="2.60.120.10">
    <property type="entry name" value="Jelly Rolls"/>
    <property type="match status" value="1"/>
</dbReference>
<dbReference type="InterPro" id="IPR014710">
    <property type="entry name" value="RmlC-like_jellyroll"/>
</dbReference>
<dbReference type="RefSeq" id="WP_048432299.1">
    <property type="nucleotide sequence ID" value="NZ_LWHQ01000019.1"/>
</dbReference>
<proteinExistence type="predicted"/>
<dbReference type="InterPro" id="IPR011051">
    <property type="entry name" value="RmlC_Cupin_sf"/>
</dbReference>
<feature type="domain" description="Cupin type-2" evidence="1">
    <location>
        <begin position="125"/>
        <end position="171"/>
    </location>
</feature>
<protein>
    <recommendedName>
        <fullName evidence="1">Cupin type-2 domain-containing protein</fullName>
    </recommendedName>
</protein>
<dbReference type="Pfam" id="PF07883">
    <property type="entry name" value="Cupin_2"/>
    <property type="match status" value="1"/>
</dbReference>
<dbReference type="OrthoDB" id="713485at2"/>
<organism evidence="2 3">
    <name type="scientific">Methylobacterium platani</name>
    <dbReference type="NCBI Taxonomy" id="427683"/>
    <lineage>
        <taxon>Bacteria</taxon>
        <taxon>Pseudomonadati</taxon>
        <taxon>Pseudomonadota</taxon>
        <taxon>Alphaproteobacteria</taxon>
        <taxon>Hyphomicrobiales</taxon>
        <taxon>Methylobacteriaceae</taxon>
        <taxon>Methylobacterium</taxon>
    </lineage>
</organism>
<evidence type="ECO:0000313" key="2">
    <source>
        <dbReference type="EMBL" id="OAS25068.1"/>
    </source>
</evidence>
<name>A0A179SCD9_9HYPH</name>
<dbReference type="SUPFAM" id="SSF51182">
    <property type="entry name" value="RmlC-like cupins"/>
    <property type="match status" value="1"/>
</dbReference>
<dbReference type="InterPro" id="IPR013096">
    <property type="entry name" value="Cupin_2"/>
</dbReference>
<comment type="caution">
    <text evidence="2">The sequence shown here is derived from an EMBL/GenBank/DDBJ whole genome shotgun (WGS) entry which is preliminary data.</text>
</comment>
<reference evidence="2 3" key="1">
    <citation type="submission" date="2016-04" db="EMBL/GenBank/DDBJ databases">
        <authorList>
            <person name="Evans L.H."/>
            <person name="Alamgir A."/>
            <person name="Owens N."/>
            <person name="Weber N.D."/>
            <person name="Virtaneva K."/>
            <person name="Barbian K."/>
            <person name="Babar A."/>
            <person name="Rosenke K."/>
        </authorList>
    </citation>
    <scope>NUCLEOTIDE SEQUENCE [LARGE SCALE GENOMIC DNA]</scope>
    <source>
        <strain evidence="2 3">PMB02</strain>
    </source>
</reference>
<evidence type="ECO:0000259" key="1">
    <source>
        <dbReference type="Pfam" id="PF07883"/>
    </source>
</evidence>
<dbReference type="CDD" id="cd02231">
    <property type="entry name" value="cupin_BLL6423-like"/>
    <property type="match status" value="1"/>
</dbReference>
<dbReference type="Proteomes" id="UP000078316">
    <property type="component" value="Unassembled WGS sequence"/>
</dbReference>
<dbReference type="STRING" id="427683.A5481_11260"/>
<evidence type="ECO:0000313" key="3">
    <source>
        <dbReference type="Proteomes" id="UP000078316"/>
    </source>
</evidence>
<dbReference type="EMBL" id="LWHQ01000019">
    <property type="protein sequence ID" value="OAS25068.1"/>
    <property type="molecule type" value="Genomic_DNA"/>
</dbReference>
<dbReference type="InterPro" id="IPR047142">
    <property type="entry name" value="OryJ/VirC-like"/>
</dbReference>
<accession>A0A179SCD9</accession>
<dbReference type="PANTHER" id="PTHR36156:SF2">
    <property type="entry name" value="CUPIN TYPE-2 DOMAIN-CONTAINING PROTEIN"/>
    <property type="match status" value="1"/>
</dbReference>
<gene>
    <name evidence="2" type="ORF">A5481_11260</name>
</gene>
<dbReference type="PANTHER" id="PTHR36156">
    <property type="entry name" value="SLR2101 PROTEIN"/>
    <property type="match status" value="1"/>
</dbReference>
<sequence length="177" mass="18875">MSDRTLHVVANRDGRSAFVDVRPLPSNAFAAVPGFDPVLVWGTEAQPSLAGDRSALAARPEATMPEVGATRLWLITFPPDAVFTAPTFDPAAAGQEYGERLGSLAACFEPDHPGMHTTLTVDYDIVLDGELTLEIDGGETKVLRPGDVVVQHGTRHAWRNHTAKPATLIAVLIGASR</sequence>